<feature type="compositionally biased region" description="Polar residues" evidence="1">
    <location>
        <begin position="247"/>
        <end position="258"/>
    </location>
</feature>
<feature type="transmembrane region" description="Helical" evidence="2">
    <location>
        <begin position="174"/>
        <end position="198"/>
    </location>
</feature>
<keyword evidence="2" id="KW-0812">Transmembrane</keyword>
<dbReference type="AlphaFoldDB" id="A0A8H6NFB0"/>
<evidence type="ECO:0000256" key="2">
    <source>
        <dbReference type="SAM" id="Phobius"/>
    </source>
</evidence>
<feature type="region of interest" description="Disordered" evidence="1">
    <location>
        <begin position="218"/>
        <end position="265"/>
    </location>
</feature>
<reference evidence="3" key="1">
    <citation type="journal article" date="2020" name="Phytopathology">
        <title>Genome Sequence Resources of Colletotrichum truncatum, C. plurivorum, C. musicola, and C. sojae: Four Species Pathogenic to Soybean (Glycine max).</title>
        <authorList>
            <person name="Rogerio F."/>
            <person name="Boufleur T.R."/>
            <person name="Ciampi-Guillardi M."/>
            <person name="Sukno S.A."/>
            <person name="Thon M.R."/>
            <person name="Massola Junior N.S."/>
            <person name="Baroncelli R."/>
        </authorList>
    </citation>
    <scope>NUCLEOTIDE SEQUENCE</scope>
    <source>
        <strain evidence="3">LFN00145</strain>
    </source>
</reference>
<comment type="caution">
    <text evidence="3">The sequence shown here is derived from an EMBL/GenBank/DDBJ whole genome shotgun (WGS) entry which is preliminary data.</text>
</comment>
<evidence type="ECO:0000313" key="4">
    <source>
        <dbReference type="Proteomes" id="UP000654918"/>
    </source>
</evidence>
<sequence>MRLRRIVAVATTTATAASQTCYFPNGQPDPSGIPCPIAGSNAAAACCRRTGHYCLTNGLCLEPNAWTMYRNSCTDPTYQASGCPRYCHESSIEGHNGVNYCGRGNSWTCNNRANCAKPNGNFTMSPRGRIMLNTAVESDLGILATATSSGPSGTGYSVCTTPSEPSGGGISTGAAAGIGAGIGVPLAIAVGVLTALLLREKRKARSAQADFVPDAGMAKQPVSTASPGWTQQGHVGRHEPTAGYGQQLPTTELPSTQTVRHELPQ</sequence>
<keyword evidence="4" id="KW-1185">Reference proteome</keyword>
<dbReference type="Proteomes" id="UP000654918">
    <property type="component" value="Unassembled WGS sequence"/>
</dbReference>
<dbReference type="EMBL" id="WIGO01000094">
    <property type="protein sequence ID" value="KAF6830446.1"/>
    <property type="molecule type" value="Genomic_DNA"/>
</dbReference>
<name>A0A8H6NFB0_9PEZI</name>
<evidence type="ECO:0000313" key="3">
    <source>
        <dbReference type="EMBL" id="KAF6830446.1"/>
    </source>
</evidence>
<gene>
    <name evidence="3" type="ORF">CPLU01_07372</name>
</gene>
<proteinExistence type="predicted"/>
<keyword evidence="2" id="KW-0472">Membrane</keyword>
<organism evidence="3 4">
    <name type="scientific">Colletotrichum plurivorum</name>
    <dbReference type="NCBI Taxonomy" id="2175906"/>
    <lineage>
        <taxon>Eukaryota</taxon>
        <taxon>Fungi</taxon>
        <taxon>Dikarya</taxon>
        <taxon>Ascomycota</taxon>
        <taxon>Pezizomycotina</taxon>
        <taxon>Sordariomycetes</taxon>
        <taxon>Hypocreomycetidae</taxon>
        <taxon>Glomerellales</taxon>
        <taxon>Glomerellaceae</taxon>
        <taxon>Colletotrichum</taxon>
        <taxon>Colletotrichum orchidearum species complex</taxon>
    </lineage>
</organism>
<keyword evidence="2" id="KW-1133">Transmembrane helix</keyword>
<accession>A0A8H6NFB0</accession>
<protein>
    <submittedName>
        <fullName evidence="3">Uncharacterized protein</fullName>
    </submittedName>
</protein>
<feature type="compositionally biased region" description="Polar residues" evidence="1">
    <location>
        <begin position="221"/>
        <end position="233"/>
    </location>
</feature>
<evidence type="ECO:0000256" key="1">
    <source>
        <dbReference type="SAM" id="MobiDB-lite"/>
    </source>
</evidence>